<sequence>MKTLHLKETDEDFDRGAEIIRDGGLVAFPTETVYGLGADALNPDAVLKIYKVKGRPADNPSIVHIADYEDIRELAAEVTEDMEILMKTFWPGPMTMIVPAKEVIPKVTTGGLDTVGIRMPRGASCRELVRRSGCPIAAPSANISGKPSPTEAQHVIDDFEGKIEAVIDGGPCQVGIESTVIDMTGSIPMILRPGILTRADFERALGKRILLDPTLNRKPDPEKAEHFRPKAPGQKYRHYAPKAPMIIFEGKDPEQVRGAMDAERLEREQLGQNVCVIDYEPGEERKAAKHFFARLREADREGVDVILAAALPENGVGFSVMNRMLKSAGFNIRKVD</sequence>
<dbReference type="PROSITE" id="PS51163">
    <property type="entry name" value="YRDC"/>
    <property type="match status" value="1"/>
</dbReference>
<dbReference type="InterPro" id="IPR006070">
    <property type="entry name" value="Sua5-like_dom"/>
</dbReference>
<dbReference type="RefSeq" id="WP_090470031.1">
    <property type="nucleotide sequence ID" value="NZ_FOWF01000003.1"/>
</dbReference>
<reference evidence="16 17" key="1">
    <citation type="submission" date="2016-10" db="EMBL/GenBank/DDBJ databases">
        <authorList>
            <person name="de Groot N.N."/>
        </authorList>
    </citation>
    <scope>NUCLEOTIDE SEQUENCE [LARGE SCALE GENOMIC DNA]</scope>
    <source>
        <strain evidence="16 17">KHGC13</strain>
    </source>
</reference>
<evidence type="ECO:0000256" key="9">
    <source>
        <dbReference type="ARBA" id="ARBA00022741"/>
    </source>
</evidence>
<dbReference type="Proteomes" id="UP000198817">
    <property type="component" value="Unassembled WGS sequence"/>
</dbReference>
<feature type="binding site" evidence="14">
    <location>
        <position position="118"/>
    </location>
    <ligand>
        <name>ATP</name>
        <dbReference type="ChEBI" id="CHEBI:30616"/>
    </ligand>
</feature>
<dbReference type="GO" id="GO:0003725">
    <property type="term" value="F:double-stranded RNA binding"/>
    <property type="evidence" value="ECO:0007669"/>
    <property type="project" value="UniProtKB-UniRule"/>
</dbReference>
<comment type="similarity">
    <text evidence="2 13">Belongs to the SUA5 family.</text>
</comment>
<dbReference type="STRING" id="155865.SAMN05216515_10330"/>
<evidence type="ECO:0000256" key="8">
    <source>
        <dbReference type="ARBA" id="ARBA00022695"/>
    </source>
</evidence>
<evidence type="ECO:0000256" key="12">
    <source>
        <dbReference type="ARBA" id="ARBA00048366"/>
    </source>
</evidence>
<proteinExistence type="inferred from homology"/>
<dbReference type="GO" id="GO:0008033">
    <property type="term" value="P:tRNA processing"/>
    <property type="evidence" value="ECO:0007669"/>
    <property type="project" value="UniProtKB-KW"/>
</dbReference>
<keyword evidence="6 13" id="KW-0808">Transferase</keyword>
<comment type="subcellular location">
    <subcellularLocation>
        <location evidence="1 13">Cytoplasm</location>
    </subcellularLocation>
</comment>
<feature type="binding site" evidence="14">
    <location>
        <position position="114"/>
    </location>
    <ligand>
        <name>ATP</name>
        <dbReference type="ChEBI" id="CHEBI:30616"/>
    </ligand>
</feature>
<dbReference type="EC" id="2.7.7.87" evidence="3 13"/>
<evidence type="ECO:0000256" key="3">
    <source>
        <dbReference type="ARBA" id="ARBA00012584"/>
    </source>
</evidence>
<comment type="function">
    <text evidence="13">Required for the formation of a threonylcarbamoyl group on adenosine at position 37 (t(6)A37) in tRNAs that read codons beginning with adenine.</text>
</comment>
<dbReference type="Gene3D" id="3.40.50.11030">
    <property type="entry name" value="Threonylcarbamoyl-AMP synthase, C-terminal domain"/>
    <property type="match status" value="1"/>
</dbReference>
<keyword evidence="5 13" id="KW-0963">Cytoplasm</keyword>
<evidence type="ECO:0000256" key="7">
    <source>
        <dbReference type="ARBA" id="ARBA00022694"/>
    </source>
</evidence>
<evidence type="ECO:0000313" key="17">
    <source>
        <dbReference type="Proteomes" id="UP000198817"/>
    </source>
</evidence>
<keyword evidence="9 13" id="KW-0547">Nucleotide-binding</keyword>
<feature type="binding site" evidence="14">
    <location>
        <position position="178"/>
    </location>
    <ligand>
        <name>L-threonine</name>
        <dbReference type="ChEBI" id="CHEBI:57926"/>
    </ligand>
</feature>
<feature type="binding site" evidence="14">
    <location>
        <position position="59"/>
    </location>
    <ligand>
        <name>ATP</name>
        <dbReference type="ChEBI" id="CHEBI:30616"/>
    </ligand>
</feature>
<evidence type="ECO:0000313" key="16">
    <source>
        <dbReference type="EMBL" id="SFU37660.1"/>
    </source>
</evidence>
<feature type="binding site" evidence="14">
    <location>
        <position position="192"/>
    </location>
    <ligand>
        <name>ATP</name>
        <dbReference type="ChEBI" id="CHEBI:30616"/>
    </ligand>
</feature>
<comment type="catalytic activity">
    <reaction evidence="12 13">
        <text>L-threonine + hydrogencarbonate + ATP = L-threonylcarbamoyladenylate + diphosphate + H2O</text>
        <dbReference type="Rhea" id="RHEA:36407"/>
        <dbReference type="ChEBI" id="CHEBI:15377"/>
        <dbReference type="ChEBI" id="CHEBI:17544"/>
        <dbReference type="ChEBI" id="CHEBI:30616"/>
        <dbReference type="ChEBI" id="CHEBI:33019"/>
        <dbReference type="ChEBI" id="CHEBI:57926"/>
        <dbReference type="ChEBI" id="CHEBI:73682"/>
        <dbReference type="EC" id="2.7.7.87"/>
    </reaction>
</comment>
<dbReference type="AlphaFoldDB" id="A0A1I7FNB0"/>
<evidence type="ECO:0000256" key="4">
    <source>
        <dbReference type="ARBA" id="ARBA00015492"/>
    </source>
</evidence>
<dbReference type="InterPro" id="IPR038385">
    <property type="entry name" value="Sua5/YwlC_C"/>
</dbReference>
<evidence type="ECO:0000256" key="10">
    <source>
        <dbReference type="ARBA" id="ARBA00022840"/>
    </source>
</evidence>
<dbReference type="Gene3D" id="3.90.870.10">
    <property type="entry name" value="DHBP synthase"/>
    <property type="match status" value="1"/>
</dbReference>
<dbReference type="OrthoDB" id="9814580at2"/>
<dbReference type="PANTHER" id="PTHR17490">
    <property type="entry name" value="SUA5"/>
    <property type="match status" value="1"/>
</dbReference>
<keyword evidence="7 13" id="KW-0819">tRNA processing</keyword>
<dbReference type="GO" id="GO:0006450">
    <property type="term" value="P:regulation of translational fidelity"/>
    <property type="evidence" value="ECO:0007669"/>
    <property type="project" value="TreeGrafter"/>
</dbReference>
<dbReference type="NCBIfam" id="TIGR00057">
    <property type="entry name" value="L-threonylcarbamoyladenylate synthase"/>
    <property type="match status" value="1"/>
</dbReference>
<dbReference type="InterPro" id="IPR050156">
    <property type="entry name" value="TC-AMP_synthase_SUA5"/>
</dbReference>
<evidence type="ECO:0000256" key="11">
    <source>
        <dbReference type="ARBA" id="ARBA00029774"/>
    </source>
</evidence>
<evidence type="ECO:0000256" key="1">
    <source>
        <dbReference type="ARBA" id="ARBA00004496"/>
    </source>
</evidence>
<evidence type="ECO:0000256" key="5">
    <source>
        <dbReference type="ARBA" id="ARBA00022490"/>
    </source>
</evidence>
<dbReference type="GO" id="GO:0000049">
    <property type="term" value="F:tRNA binding"/>
    <property type="evidence" value="ECO:0007669"/>
    <property type="project" value="TreeGrafter"/>
</dbReference>
<dbReference type="InterPro" id="IPR010923">
    <property type="entry name" value="T(6)A37_SUA5"/>
</dbReference>
<accession>A0A1I7FNB0</accession>
<dbReference type="SUPFAM" id="SSF55821">
    <property type="entry name" value="YrdC/RibB"/>
    <property type="match status" value="1"/>
</dbReference>
<evidence type="ECO:0000256" key="6">
    <source>
        <dbReference type="ARBA" id="ARBA00022679"/>
    </source>
</evidence>
<organism evidence="16 17">
    <name type="scientific">Eubacterium pyruvativorans</name>
    <dbReference type="NCBI Taxonomy" id="155865"/>
    <lineage>
        <taxon>Bacteria</taxon>
        <taxon>Bacillati</taxon>
        <taxon>Bacillota</taxon>
        <taxon>Clostridia</taxon>
        <taxon>Eubacteriales</taxon>
        <taxon>Eubacteriaceae</taxon>
        <taxon>Eubacterium</taxon>
    </lineage>
</organism>
<dbReference type="InterPro" id="IPR017945">
    <property type="entry name" value="DHBP_synth_RibB-like_a/b_dom"/>
</dbReference>
<dbReference type="GO" id="GO:0005737">
    <property type="term" value="C:cytoplasm"/>
    <property type="evidence" value="ECO:0007669"/>
    <property type="project" value="UniProtKB-SubCell"/>
</dbReference>
<keyword evidence="10 13" id="KW-0067">ATP-binding</keyword>
<evidence type="ECO:0000259" key="15">
    <source>
        <dbReference type="PROSITE" id="PS51163"/>
    </source>
</evidence>
<keyword evidence="8 13" id="KW-0548">Nucleotidyltransferase</keyword>
<dbReference type="Pfam" id="PF03481">
    <property type="entry name" value="Sua5_C"/>
    <property type="match status" value="1"/>
</dbReference>
<feature type="binding site" evidence="14">
    <location>
        <position position="140"/>
    </location>
    <ligand>
        <name>ATP</name>
        <dbReference type="ChEBI" id="CHEBI:30616"/>
    </ligand>
</feature>
<protein>
    <recommendedName>
        <fullName evidence="4 13">Threonylcarbamoyl-AMP synthase</fullName>
        <shortName evidence="13">TC-AMP synthase</shortName>
        <ecNumber evidence="3 13">2.7.7.87</ecNumber>
    </recommendedName>
    <alternativeName>
        <fullName evidence="11 13">L-threonylcarbamoyladenylate synthase</fullName>
    </alternativeName>
</protein>
<evidence type="ECO:0000256" key="14">
    <source>
        <dbReference type="PIRSR" id="PIRSR004930-1"/>
    </source>
</evidence>
<dbReference type="GO" id="GO:0061710">
    <property type="term" value="F:L-threonylcarbamoyladenylate synthase"/>
    <property type="evidence" value="ECO:0007669"/>
    <property type="project" value="UniProtKB-EC"/>
</dbReference>
<feature type="binding site" evidence="14">
    <location>
        <position position="148"/>
    </location>
    <ligand>
        <name>ATP</name>
        <dbReference type="ChEBI" id="CHEBI:30616"/>
    </ligand>
</feature>
<dbReference type="PIRSF" id="PIRSF004930">
    <property type="entry name" value="Tln_factor_SUA5"/>
    <property type="match status" value="1"/>
</dbReference>
<feature type="binding site" evidence="14">
    <location>
        <position position="138"/>
    </location>
    <ligand>
        <name>L-threonine</name>
        <dbReference type="ChEBI" id="CHEBI:57926"/>
    </ligand>
</feature>
<feature type="binding site" evidence="14">
    <location>
        <position position="239"/>
    </location>
    <ligand>
        <name>ATP</name>
        <dbReference type="ChEBI" id="CHEBI:30616"/>
    </ligand>
</feature>
<feature type="binding site" evidence="14">
    <location>
        <position position="55"/>
    </location>
    <ligand>
        <name>ATP</name>
        <dbReference type="ChEBI" id="CHEBI:30616"/>
    </ligand>
</feature>
<dbReference type="EMBL" id="FPBT01000003">
    <property type="protein sequence ID" value="SFU37660.1"/>
    <property type="molecule type" value="Genomic_DNA"/>
</dbReference>
<evidence type="ECO:0000256" key="2">
    <source>
        <dbReference type="ARBA" id="ARBA00007663"/>
    </source>
</evidence>
<feature type="domain" description="YrdC-like" evidence="15">
    <location>
        <begin position="10"/>
        <end position="196"/>
    </location>
</feature>
<feature type="binding site" evidence="14">
    <location>
        <position position="32"/>
    </location>
    <ligand>
        <name>L-threonine</name>
        <dbReference type="ChEBI" id="CHEBI:57926"/>
    </ligand>
</feature>
<dbReference type="GO" id="GO:0005524">
    <property type="term" value="F:ATP binding"/>
    <property type="evidence" value="ECO:0007669"/>
    <property type="project" value="UniProtKB-UniRule"/>
</dbReference>
<name>A0A1I7FNB0_9FIRM</name>
<dbReference type="FunFam" id="3.90.870.10:FF:000009">
    <property type="entry name" value="Threonylcarbamoyl-AMP synthase, putative"/>
    <property type="match status" value="1"/>
</dbReference>
<keyword evidence="17" id="KW-1185">Reference proteome</keyword>
<dbReference type="InterPro" id="IPR005145">
    <property type="entry name" value="Sua5_C"/>
</dbReference>
<feature type="binding site" evidence="14">
    <location>
        <position position="64"/>
    </location>
    <ligand>
        <name>L-threonine</name>
        <dbReference type="ChEBI" id="CHEBI:57926"/>
    </ligand>
</feature>
<dbReference type="PANTHER" id="PTHR17490:SF16">
    <property type="entry name" value="THREONYLCARBAMOYL-AMP SYNTHASE"/>
    <property type="match status" value="1"/>
</dbReference>
<gene>
    <name evidence="16" type="ORF">SAMN05216508_10330</name>
</gene>
<evidence type="ECO:0000256" key="13">
    <source>
        <dbReference type="PIRNR" id="PIRNR004930"/>
    </source>
</evidence>
<dbReference type="Pfam" id="PF01300">
    <property type="entry name" value="Sua5_yciO_yrdC"/>
    <property type="match status" value="1"/>
</dbReference>